<keyword evidence="1" id="KW-0732">Signal</keyword>
<feature type="chain" id="PRO_5040434844" evidence="1">
    <location>
        <begin position="23"/>
        <end position="187"/>
    </location>
</feature>
<dbReference type="EMBL" id="MU154562">
    <property type="protein sequence ID" value="KAF9495380.1"/>
    <property type="molecule type" value="Genomic_DNA"/>
</dbReference>
<comment type="caution">
    <text evidence="2">The sequence shown here is derived from an EMBL/GenBank/DDBJ whole genome shotgun (WGS) entry which is preliminary data.</text>
</comment>
<feature type="signal peptide" evidence="1">
    <location>
        <begin position="1"/>
        <end position="22"/>
    </location>
</feature>
<accession>A0A9P5ZWV8</accession>
<organism evidence="2 3">
    <name type="scientific">Pleurotus eryngii</name>
    <name type="common">Boletus of the steppes</name>
    <dbReference type="NCBI Taxonomy" id="5323"/>
    <lineage>
        <taxon>Eukaryota</taxon>
        <taxon>Fungi</taxon>
        <taxon>Dikarya</taxon>
        <taxon>Basidiomycota</taxon>
        <taxon>Agaricomycotina</taxon>
        <taxon>Agaricomycetes</taxon>
        <taxon>Agaricomycetidae</taxon>
        <taxon>Agaricales</taxon>
        <taxon>Pleurotineae</taxon>
        <taxon>Pleurotaceae</taxon>
        <taxon>Pleurotus</taxon>
    </lineage>
</organism>
<keyword evidence="3" id="KW-1185">Reference proteome</keyword>
<protein>
    <submittedName>
        <fullName evidence="2">Uncharacterized protein</fullName>
    </submittedName>
</protein>
<evidence type="ECO:0000313" key="3">
    <source>
        <dbReference type="Proteomes" id="UP000807025"/>
    </source>
</evidence>
<reference evidence="2" key="1">
    <citation type="submission" date="2020-11" db="EMBL/GenBank/DDBJ databases">
        <authorList>
            <consortium name="DOE Joint Genome Institute"/>
            <person name="Ahrendt S."/>
            <person name="Riley R."/>
            <person name="Andreopoulos W."/>
            <person name="Labutti K."/>
            <person name="Pangilinan J."/>
            <person name="Ruiz-Duenas F.J."/>
            <person name="Barrasa J.M."/>
            <person name="Sanchez-Garcia M."/>
            <person name="Camarero S."/>
            <person name="Miyauchi S."/>
            <person name="Serrano A."/>
            <person name="Linde D."/>
            <person name="Babiker R."/>
            <person name="Drula E."/>
            <person name="Ayuso-Fernandez I."/>
            <person name="Pacheco R."/>
            <person name="Padilla G."/>
            <person name="Ferreira P."/>
            <person name="Barriuso J."/>
            <person name="Kellner H."/>
            <person name="Castanera R."/>
            <person name="Alfaro M."/>
            <person name="Ramirez L."/>
            <person name="Pisabarro A.G."/>
            <person name="Kuo A."/>
            <person name="Tritt A."/>
            <person name="Lipzen A."/>
            <person name="He G."/>
            <person name="Yan M."/>
            <person name="Ng V."/>
            <person name="Cullen D."/>
            <person name="Martin F."/>
            <person name="Rosso M.-N."/>
            <person name="Henrissat B."/>
            <person name="Hibbett D."/>
            <person name="Martinez A.T."/>
            <person name="Grigoriev I.V."/>
        </authorList>
    </citation>
    <scope>NUCLEOTIDE SEQUENCE</scope>
    <source>
        <strain evidence="2">ATCC 90797</strain>
    </source>
</reference>
<dbReference type="OrthoDB" id="10541743at2759"/>
<gene>
    <name evidence="2" type="ORF">BDN71DRAFT_1430968</name>
</gene>
<sequence>MALFSKLDLFHLCLLLVQLAMAFSSSSVERVSLTANVIIYCGLPPYVSGTIFPDSIMSVQGGKPCYLNYQEVTFAQSVLPYYLQAKEANQETQFLQAVHQLLFDRFPISRKGIAPVLYCSAIQRVKRSFNKQLQMTALFHVGLSAVYWDKMWKEFMTISTDRQCQQQEWKSIGGVPRHHQYMVAFAL</sequence>
<dbReference type="Proteomes" id="UP000807025">
    <property type="component" value="Unassembled WGS sequence"/>
</dbReference>
<dbReference type="AlphaFoldDB" id="A0A9P5ZWV8"/>
<name>A0A9P5ZWV8_PLEER</name>
<evidence type="ECO:0000256" key="1">
    <source>
        <dbReference type="SAM" id="SignalP"/>
    </source>
</evidence>
<proteinExistence type="predicted"/>
<evidence type="ECO:0000313" key="2">
    <source>
        <dbReference type="EMBL" id="KAF9495380.1"/>
    </source>
</evidence>